<gene>
    <name evidence="2" type="ORF">PVAP13_3KG007494</name>
</gene>
<dbReference type="GO" id="GO:0046856">
    <property type="term" value="P:phosphatidylinositol dephosphorylation"/>
    <property type="evidence" value="ECO:0007669"/>
    <property type="project" value="TreeGrafter"/>
</dbReference>
<evidence type="ECO:0000313" key="3">
    <source>
        <dbReference type="Proteomes" id="UP000823388"/>
    </source>
</evidence>
<dbReference type="InterPro" id="IPR045849">
    <property type="entry name" value="IP5P_plant"/>
</dbReference>
<reference evidence="2" key="1">
    <citation type="submission" date="2020-05" db="EMBL/GenBank/DDBJ databases">
        <title>WGS assembly of Panicum virgatum.</title>
        <authorList>
            <person name="Lovell J.T."/>
            <person name="Jenkins J."/>
            <person name="Shu S."/>
            <person name="Juenger T.E."/>
            <person name="Schmutz J."/>
        </authorList>
    </citation>
    <scope>NUCLEOTIDE SEQUENCE</scope>
    <source>
        <strain evidence="2">AP13</strain>
    </source>
</reference>
<evidence type="ECO:0000256" key="1">
    <source>
        <dbReference type="ARBA" id="ARBA00022801"/>
    </source>
</evidence>
<proteinExistence type="predicted"/>
<dbReference type="PANTHER" id="PTHR45666">
    <property type="entry name" value="TYPE IV INOSITOL POLYPHOSPHATE 5-PHOSPHATASE 9"/>
    <property type="match status" value="1"/>
</dbReference>
<dbReference type="GO" id="GO:0004439">
    <property type="term" value="F:phosphatidylinositol-4,5-bisphosphate 5-phosphatase activity"/>
    <property type="evidence" value="ECO:0007669"/>
    <property type="project" value="TreeGrafter"/>
</dbReference>
<organism evidence="2 3">
    <name type="scientific">Panicum virgatum</name>
    <name type="common">Blackwell switchgrass</name>
    <dbReference type="NCBI Taxonomy" id="38727"/>
    <lineage>
        <taxon>Eukaryota</taxon>
        <taxon>Viridiplantae</taxon>
        <taxon>Streptophyta</taxon>
        <taxon>Embryophyta</taxon>
        <taxon>Tracheophyta</taxon>
        <taxon>Spermatophyta</taxon>
        <taxon>Magnoliopsida</taxon>
        <taxon>Liliopsida</taxon>
        <taxon>Poales</taxon>
        <taxon>Poaceae</taxon>
        <taxon>PACMAD clade</taxon>
        <taxon>Panicoideae</taxon>
        <taxon>Panicodae</taxon>
        <taxon>Paniceae</taxon>
        <taxon>Panicinae</taxon>
        <taxon>Panicum</taxon>
        <taxon>Panicum sect. Hiantes</taxon>
    </lineage>
</organism>
<accession>A0A8T0UR85</accession>
<keyword evidence="3" id="KW-1185">Reference proteome</keyword>
<name>A0A8T0UR85_PANVG</name>
<dbReference type="GO" id="GO:0004445">
    <property type="term" value="F:inositol-polyphosphate 5-phosphatase activity"/>
    <property type="evidence" value="ECO:0007669"/>
    <property type="project" value="InterPro"/>
</dbReference>
<dbReference type="EMBL" id="CM029041">
    <property type="protein sequence ID" value="KAG2622789.1"/>
    <property type="molecule type" value="Genomic_DNA"/>
</dbReference>
<dbReference type="GO" id="GO:0034485">
    <property type="term" value="F:phosphatidylinositol-3,4,5-trisphosphate 5-phosphatase activity"/>
    <property type="evidence" value="ECO:0007669"/>
    <property type="project" value="TreeGrafter"/>
</dbReference>
<dbReference type="AlphaFoldDB" id="A0A8T0UR85"/>
<keyword evidence="1" id="KW-0378">Hydrolase</keyword>
<dbReference type="PANTHER" id="PTHR45666:SF20">
    <property type="entry name" value="TYPE I INOSITOL POLYPHOSPHATE 5-PHOSPHATASE 10"/>
    <property type="match status" value="1"/>
</dbReference>
<comment type="caution">
    <text evidence="2">The sequence shown here is derived from an EMBL/GenBank/DDBJ whole genome shotgun (WGS) entry which is preliminary data.</text>
</comment>
<protein>
    <submittedName>
        <fullName evidence="2">Uncharacterized protein</fullName>
    </submittedName>
</protein>
<dbReference type="Proteomes" id="UP000823388">
    <property type="component" value="Chromosome 3K"/>
</dbReference>
<evidence type="ECO:0000313" key="2">
    <source>
        <dbReference type="EMBL" id="KAG2622789.1"/>
    </source>
</evidence>
<sequence>MRFKYLFNYMSRIGYFHWLKFRCLLCSCSDFHRVFAATWNVAGKTPDRGLNLNDFLPSDDHSDIYVLGYAQIYKHHKIALLLLSYQIEIPDC</sequence>